<dbReference type="GO" id="GO:0052621">
    <property type="term" value="F:diguanylate cyclase activity"/>
    <property type="evidence" value="ECO:0007669"/>
    <property type="project" value="UniProtKB-EC"/>
</dbReference>
<evidence type="ECO:0000313" key="5">
    <source>
        <dbReference type="EMBL" id="THF66093.1"/>
    </source>
</evidence>
<dbReference type="EC" id="2.7.7.65" evidence="1"/>
<evidence type="ECO:0000256" key="3">
    <source>
        <dbReference type="SAM" id="Phobius"/>
    </source>
</evidence>
<dbReference type="CDD" id="cd01949">
    <property type="entry name" value="GGDEF"/>
    <property type="match status" value="1"/>
</dbReference>
<feature type="transmembrane region" description="Helical" evidence="3">
    <location>
        <begin position="122"/>
        <end position="149"/>
    </location>
</feature>
<dbReference type="GO" id="GO:1902201">
    <property type="term" value="P:negative regulation of bacterial-type flagellum-dependent cell motility"/>
    <property type="evidence" value="ECO:0007669"/>
    <property type="project" value="TreeGrafter"/>
</dbReference>
<keyword evidence="3" id="KW-1133">Transmembrane helix</keyword>
<reference evidence="5 6" key="1">
    <citation type="submission" date="2019-04" db="EMBL/GenBank/DDBJ databases">
        <title>Azoarcus nasutitermitis sp. nov. isolated from termite nest.</title>
        <authorList>
            <person name="Lin S.-Y."/>
            <person name="Hameed A."/>
            <person name="Hsu Y.-H."/>
            <person name="Young C.-C."/>
        </authorList>
    </citation>
    <scope>NUCLEOTIDE SEQUENCE [LARGE SCALE GENOMIC DNA]</scope>
    <source>
        <strain evidence="5 6">CC-YHH838</strain>
    </source>
</reference>
<proteinExistence type="predicted"/>
<dbReference type="PANTHER" id="PTHR45138:SF9">
    <property type="entry name" value="DIGUANYLATE CYCLASE DGCM-RELATED"/>
    <property type="match status" value="1"/>
</dbReference>
<dbReference type="GO" id="GO:0043709">
    <property type="term" value="P:cell adhesion involved in single-species biofilm formation"/>
    <property type="evidence" value="ECO:0007669"/>
    <property type="project" value="TreeGrafter"/>
</dbReference>
<evidence type="ECO:0000256" key="2">
    <source>
        <dbReference type="ARBA" id="ARBA00034247"/>
    </source>
</evidence>
<keyword evidence="3" id="KW-0812">Transmembrane</keyword>
<dbReference type="OrthoDB" id="9813903at2"/>
<keyword evidence="3" id="KW-0472">Membrane</keyword>
<dbReference type="Proteomes" id="UP000308430">
    <property type="component" value="Unassembled WGS sequence"/>
</dbReference>
<dbReference type="SUPFAM" id="SSF55073">
    <property type="entry name" value="Nucleotide cyclase"/>
    <property type="match status" value="1"/>
</dbReference>
<feature type="transmembrane region" description="Helical" evidence="3">
    <location>
        <begin position="202"/>
        <end position="230"/>
    </location>
</feature>
<keyword evidence="6" id="KW-1185">Reference proteome</keyword>
<evidence type="ECO:0000256" key="1">
    <source>
        <dbReference type="ARBA" id="ARBA00012528"/>
    </source>
</evidence>
<dbReference type="InterPro" id="IPR029787">
    <property type="entry name" value="Nucleotide_cyclase"/>
</dbReference>
<dbReference type="NCBIfam" id="TIGR00254">
    <property type="entry name" value="GGDEF"/>
    <property type="match status" value="1"/>
</dbReference>
<evidence type="ECO:0000259" key="4">
    <source>
        <dbReference type="PROSITE" id="PS50887"/>
    </source>
</evidence>
<feature type="transmembrane region" description="Helical" evidence="3">
    <location>
        <begin position="161"/>
        <end position="181"/>
    </location>
</feature>
<feature type="transmembrane region" description="Helical" evidence="3">
    <location>
        <begin position="92"/>
        <end position="110"/>
    </location>
</feature>
<dbReference type="PROSITE" id="PS50887">
    <property type="entry name" value="GGDEF"/>
    <property type="match status" value="1"/>
</dbReference>
<feature type="transmembrane region" description="Helical" evidence="3">
    <location>
        <begin position="236"/>
        <end position="258"/>
    </location>
</feature>
<dbReference type="FunFam" id="3.30.70.270:FF:000001">
    <property type="entry name" value="Diguanylate cyclase domain protein"/>
    <property type="match status" value="1"/>
</dbReference>
<comment type="catalytic activity">
    <reaction evidence="2">
        <text>2 GTP = 3',3'-c-di-GMP + 2 diphosphate</text>
        <dbReference type="Rhea" id="RHEA:24898"/>
        <dbReference type="ChEBI" id="CHEBI:33019"/>
        <dbReference type="ChEBI" id="CHEBI:37565"/>
        <dbReference type="ChEBI" id="CHEBI:58805"/>
        <dbReference type="EC" id="2.7.7.65"/>
    </reaction>
</comment>
<dbReference type="Gene3D" id="3.30.70.270">
    <property type="match status" value="1"/>
</dbReference>
<protein>
    <recommendedName>
        <fullName evidence="1">diguanylate cyclase</fullName>
        <ecNumber evidence="1">2.7.7.65</ecNumber>
    </recommendedName>
</protein>
<organism evidence="5 6">
    <name type="scientific">Pseudothauera nasutitermitis</name>
    <dbReference type="NCBI Taxonomy" id="2565930"/>
    <lineage>
        <taxon>Bacteria</taxon>
        <taxon>Pseudomonadati</taxon>
        <taxon>Pseudomonadota</taxon>
        <taxon>Betaproteobacteria</taxon>
        <taxon>Rhodocyclales</taxon>
        <taxon>Zoogloeaceae</taxon>
        <taxon>Pseudothauera</taxon>
    </lineage>
</organism>
<dbReference type="RefSeq" id="WP_136347042.1">
    <property type="nucleotide sequence ID" value="NZ_SSOC01000002.1"/>
</dbReference>
<feature type="transmembrane region" description="Helical" evidence="3">
    <location>
        <begin position="21"/>
        <end position="37"/>
    </location>
</feature>
<dbReference type="PANTHER" id="PTHR45138">
    <property type="entry name" value="REGULATORY COMPONENTS OF SENSORY TRANSDUCTION SYSTEM"/>
    <property type="match status" value="1"/>
</dbReference>
<name>A0A4S4B0Q5_9RHOO</name>
<accession>A0A4S4B0Q5</accession>
<feature type="domain" description="GGDEF" evidence="4">
    <location>
        <begin position="337"/>
        <end position="471"/>
    </location>
</feature>
<evidence type="ECO:0000313" key="6">
    <source>
        <dbReference type="Proteomes" id="UP000308430"/>
    </source>
</evidence>
<dbReference type="SMART" id="SM00267">
    <property type="entry name" value="GGDEF"/>
    <property type="match status" value="1"/>
</dbReference>
<dbReference type="InterPro" id="IPR050469">
    <property type="entry name" value="Diguanylate_Cyclase"/>
</dbReference>
<feature type="transmembrane region" description="Helical" evidence="3">
    <location>
        <begin position="43"/>
        <end position="61"/>
    </location>
</feature>
<comment type="caution">
    <text evidence="5">The sequence shown here is derived from an EMBL/GenBank/DDBJ whole genome shotgun (WGS) entry which is preliminary data.</text>
</comment>
<dbReference type="AlphaFoldDB" id="A0A4S4B0Q5"/>
<sequence length="471" mass="50759">MRLSVPKTATQQNSLLQHWPSAFLFGVVFAASLFGIWSRPVGFLASVWPANALMLVVLLRLPNARHWSGWTAGAAAFMAADLLTGAELLKAAILNAANLVSVGAAYLVLARQPTEMIRLRKPVSMLYVVLAATIGGGAAGILGGIANIWIFQGKLLSGFVFWWITEVVNYVAILPIFLSAPSFRKLWRLLGSRAWFIRRDDLLPALAVALSCGVALLVGGPGAIAFPILALLWCGLVYPVFLTAILTLSCSLLALTFLSSGYLSGYTTGFDNFAVISIRLGTCVIAIAPIMLAIVMRNHNELLARLRYISTHDSLTGIGNRAAFLDNAGRMLSEAPHPSAVMMIDVDHFKAINDTHGHASGDEVLREIARRIRACLRSTDQFGRMGGEEFAVFLGRCQPSTAQEIAERIRASVAMRPVVIRGEIPVPVTVSVGLSFSDEACGRCLDTLLIKADSALYAGKERGRNRVEIAG</sequence>
<dbReference type="InterPro" id="IPR000160">
    <property type="entry name" value="GGDEF_dom"/>
</dbReference>
<dbReference type="GO" id="GO:0005886">
    <property type="term" value="C:plasma membrane"/>
    <property type="evidence" value="ECO:0007669"/>
    <property type="project" value="TreeGrafter"/>
</dbReference>
<dbReference type="Pfam" id="PF00990">
    <property type="entry name" value="GGDEF"/>
    <property type="match status" value="1"/>
</dbReference>
<feature type="transmembrane region" description="Helical" evidence="3">
    <location>
        <begin position="270"/>
        <end position="296"/>
    </location>
</feature>
<dbReference type="InterPro" id="IPR043128">
    <property type="entry name" value="Rev_trsase/Diguanyl_cyclase"/>
</dbReference>
<gene>
    <name evidence="5" type="ORF">E6C76_04330</name>
</gene>
<dbReference type="EMBL" id="SSOC01000002">
    <property type="protein sequence ID" value="THF66093.1"/>
    <property type="molecule type" value="Genomic_DNA"/>
</dbReference>